<dbReference type="EMBL" id="KZ293416">
    <property type="protein sequence ID" value="PBK76400.1"/>
    <property type="molecule type" value="Genomic_DNA"/>
</dbReference>
<evidence type="ECO:0000313" key="2">
    <source>
        <dbReference type="Proteomes" id="UP000218334"/>
    </source>
</evidence>
<gene>
    <name evidence="1" type="ORF">ARMSODRAFT_1011655</name>
</gene>
<keyword evidence="2" id="KW-1185">Reference proteome</keyword>
<dbReference type="Proteomes" id="UP000218334">
    <property type="component" value="Unassembled WGS sequence"/>
</dbReference>
<organism evidence="1 2">
    <name type="scientific">Armillaria solidipes</name>
    <dbReference type="NCBI Taxonomy" id="1076256"/>
    <lineage>
        <taxon>Eukaryota</taxon>
        <taxon>Fungi</taxon>
        <taxon>Dikarya</taxon>
        <taxon>Basidiomycota</taxon>
        <taxon>Agaricomycotina</taxon>
        <taxon>Agaricomycetes</taxon>
        <taxon>Agaricomycetidae</taxon>
        <taxon>Agaricales</taxon>
        <taxon>Marasmiineae</taxon>
        <taxon>Physalacriaceae</taxon>
        <taxon>Armillaria</taxon>
    </lineage>
</organism>
<dbReference type="AlphaFoldDB" id="A0A2H3C3D0"/>
<sequence>MPLHGQVDHISAWYNTNLYDCTATPATASELDSVMKAISDKASSGFELDGWRGYVEFAQSQATGWEVVC</sequence>
<proteinExistence type="predicted"/>
<dbReference type="STRING" id="1076256.A0A2H3C3D0"/>
<protein>
    <submittedName>
        <fullName evidence="1">Uncharacterized protein</fullName>
    </submittedName>
</protein>
<name>A0A2H3C3D0_9AGAR</name>
<reference evidence="2" key="1">
    <citation type="journal article" date="2017" name="Nat. Ecol. Evol.">
        <title>Genome expansion and lineage-specific genetic innovations in the forest pathogenic fungi Armillaria.</title>
        <authorList>
            <person name="Sipos G."/>
            <person name="Prasanna A.N."/>
            <person name="Walter M.C."/>
            <person name="O'Connor E."/>
            <person name="Balint B."/>
            <person name="Krizsan K."/>
            <person name="Kiss B."/>
            <person name="Hess J."/>
            <person name="Varga T."/>
            <person name="Slot J."/>
            <person name="Riley R."/>
            <person name="Boka B."/>
            <person name="Rigling D."/>
            <person name="Barry K."/>
            <person name="Lee J."/>
            <person name="Mihaltcheva S."/>
            <person name="LaButti K."/>
            <person name="Lipzen A."/>
            <person name="Waldron R."/>
            <person name="Moloney N.M."/>
            <person name="Sperisen C."/>
            <person name="Kredics L."/>
            <person name="Vagvoelgyi C."/>
            <person name="Patrignani A."/>
            <person name="Fitzpatrick D."/>
            <person name="Nagy I."/>
            <person name="Doyle S."/>
            <person name="Anderson J.B."/>
            <person name="Grigoriev I.V."/>
            <person name="Gueldener U."/>
            <person name="Muensterkoetter M."/>
            <person name="Nagy L.G."/>
        </authorList>
    </citation>
    <scope>NUCLEOTIDE SEQUENCE [LARGE SCALE GENOMIC DNA]</scope>
    <source>
        <strain evidence="2">28-4</strain>
    </source>
</reference>
<accession>A0A2H3C3D0</accession>
<evidence type="ECO:0000313" key="1">
    <source>
        <dbReference type="EMBL" id="PBK76400.1"/>
    </source>
</evidence>